<sequence>MHFRFLILLAIIFLSFTEKTSKTTAVAAYKVGDEVKDFSLRSINGKLYSFASFPSAKGFIIVFTSNYCPFSKSYEDRLIAIDKKYTLKSYPVIAINPNDAEAYEEDKLENIQARAKEKGFVFPILRDEKQSVAKTFGALRLPHVFVVKKEGFKYILRYSGAIDDNPQDPSGITKNYLDDAVQSLLENKPIITEQTKPIGCAIRWK</sequence>
<dbReference type="GO" id="GO:0016209">
    <property type="term" value="F:antioxidant activity"/>
    <property type="evidence" value="ECO:0007669"/>
    <property type="project" value="InterPro"/>
</dbReference>
<proteinExistence type="predicted"/>
<comment type="caution">
    <text evidence="2">The sequence shown here is derived from an EMBL/GenBank/DDBJ whole genome shotgun (WGS) entry which is preliminary data.</text>
</comment>
<dbReference type="InterPro" id="IPR013766">
    <property type="entry name" value="Thioredoxin_domain"/>
</dbReference>
<dbReference type="PANTHER" id="PTHR43640">
    <property type="entry name" value="OS07G0260300 PROTEIN"/>
    <property type="match status" value="1"/>
</dbReference>
<feature type="domain" description="Thioredoxin" evidence="1">
    <location>
        <begin position="29"/>
        <end position="186"/>
    </location>
</feature>
<evidence type="ECO:0000259" key="1">
    <source>
        <dbReference type="PROSITE" id="PS51352"/>
    </source>
</evidence>
<reference evidence="2 3" key="1">
    <citation type="submission" date="2018-11" db="EMBL/GenBank/DDBJ databases">
        <title>Novel bacteria species description.</title>
        <authorList>
            <person name="Han J.-H."/>
        </authorList>
    </citation>
    <scope>NUCLEOTIDE SEQUENCE [LARGE SCALE GENOMIC DNA]</scope>
    <source>
        <strain evidence="2 3">KCTC23259</strain>
    </source>
</reference>
<dbReference type="Proteomes" id="UP001204144">
    <property type="component" value="Unassembled WGS sequence"/>
</dbReference>
<gene>
    <name evidence="2" type="ORF">EGI31_09435</name>
</gene>
<dbReference type="CDD" id="cd02969">
    <property type="entry name" value="PRX_like1"/>
    <property type="match status" value="1"/>
</dbReference>
<dbReference type="SUPFAM" id="SSF52833">
    <property type="entry name" value="Thioredoxin-like"/>
    <property type="match status" value="1"/>
</dbReference>
<dbReference type="EMBL" id="RJUF01000022">
    <property type="protein sequence ID" value="MCP9763178.1"/>
    <property type="molecule type" value="Genomic_DNA"/>
</dbReference>
<name>A0AAE3KSJ3_9BACT</name>
<dbReference type="InterPro" id="IPR000866">
    <property type="entry name" value="AhpC/TSA"/>
</dbReference>
<dbReference type="GO" id="GO:0016491">
    <property type="term" value="F:oxidoreductase activity"/>
    <property type="evidence" value="ECO:0007669"/>
    <property type="project" value="InterPro"/>
</dbReference>
<dbReference type="Pfam" id="PF00578">
    <property type="entry name" value="AhpC-TSA"/>
    <property type="match status" value="1"/>
</dbReference>
<dbReference type="PANTHER" id="PTHR43640:SF1">
    <property type="entry name" value="THIOREDOXIN-DEPENDENT PEROXIREDOXIN"/>
    <property type="match status" value="1"/>
</dbReference>
<evidence type="ECO:0000313" key="2">
    <source>
        <dbReference type="EMBL" id="MCP9763178.1"/>
    </source>
</evidence>
<dbReference type="AlphaFoldDB" id="A0AAE3KSJ3"/>
<protein>
    <submittedName>
        <fullName evidence="2">Thioredoxin family protein</fullName>
    </submittedName>
</protein>
<dbReference type="InterPro" id="IPR036249">
    <property type="entry name" value="Thioredoxin-like_sf"/>
</dbReference>
<dbReference type="PROSITE" id="PS51352">
    <property type="entry name" value="THIOREDOXIN_2"/>
    <property type="match status" value="1"/>
</dbReference>
<dbReference type="RefSeq" id="WP_255036965.1">
    <property type="nucleotide sequence ID" value="NZ_RJUF01000022.1"/>
</dbReference>
<dbReference type="InterPro" id="IPR047262">
    <property type="entry name" value="PRX-like1"/>
</dbReference>
<accession>A0AAE3KSJ3</accession>
<dbReference type="Gene3D" id="3.40.30.10">
    <property type="entry name" value="Glutaredoxin"/>
    <property type="match status" value="1"/>
</dbReference>
<evidence type="ECO:0000313" key="3">
    <source>
        <dbReference type="Proteomes" id="UP001204144"/>
    </source>
</evidence>
<organism evidence="2 3">
    <name type="scientific">Lacihabitans soyangensis</name>
    <dbReference type="NCBI Taxonomy" id="869394"/>
    <lineage>
        <taxon>Bacteria</taxon>
        <taxon>Pseudomonadati</taxon>
        <taxon>Bacteroidota</taxon>
        <taxon>Cytophagia</taxon>
        <taxon>Cytophagales</taxon>
        <taxon>Leadbetterellaceae</taxon>
        <taxon>Lacihabitans</taxon>
    </lineage>
</organism>
<keyword evidence="3" id="KW-1185">Reference proteome</keyword>